<protein>
    <submittedName>
        <fullName evidence="3">DUF3048 domain-containing protein</fullName>
    </submittedName>
</protein>
<dbReference type="OrthoDB" id="9779102at2"/>
<evidence type="ECO:0000259" key="2">
    <source>
        <dbReference type="Pfam" id="PF17479"/>
    </source>
</evidence>
<dbReference type="SUPFAM" id="SSF159774">
    <property type="entry name" value="YerB-like"/>
    <property type="match status" value="1"/>
</dbReference>
<feature type="domain" description="DUF3048" evidence="1">
    <location>
        <begin position="102"/>
        <end position="224"/>
    </location>
</feature>
<reference evidence="3 4" key="1">
    <citation type="submission" date="2018-05" db="EMBL/GenBank/DDBJ databases">
        <title>Amnibacterium sp. M8JJ-5, whole genome shotgun sequence.</title>
        <authorList>
            <person name="Tuo L."/>
        </authorList>
    </citation>
    <scope>NUCLEOTIDE SEQUENCE [LARGE SCALE GENOMIC DNA]</scope>
    <source>
        <strain evidence="3 4">M8JJ-5</strain>
    </source>
</reference>
<dbReference type="AlphaFoldDB" id="A0A2V1HLL1"/>
<name>A0A2V1HLL1_9MICO</name>
<gene>
    <name evidence="3" type="ORF">DDQ50_15250</name>
</gene>
<dbReference type="Proteomes" id="UP000244893">
    <property type="component" value="Unassembled WGS sequence"/>
</dbReference>
<dbReference type="Gene3D" id="3.50.90.10">
    <property type="entry name" value="YerB-like"/>
    <property type="match status" value="1"/>
</dbReference>
<keyword evidence="4" id="KW-1185">Reference proteome</keyword>
<dbReference type="InterPro" id="IPR035328">
    <property type="entry name" value="DUF3048_C"/>
</dbReference>
<evidence type="ECO:0000259" key="1">
    <source>
        <dbReference type="Pfam" id="PF11258"/>
    </source>
</evidence>
<dbReference type="InterPro" id="IPR021416">
    <property type="entry name" value="DUF3048_N"/>
</dbReference>
<accession>A0A2V1HLL1</accession>
<evidence type="ECO:0000313" key="4">
    <source>
        <dbReference type="Proteomes" id="UP000244893"/>
    </source>
</evidence>
<dbReference type="InterPro" id="IPR023158">
    <property type="entry name" value="YerB-like_sf"/>
</dbReference>
<dbReference type="Pfam" id="PF11258">
    <property type="entry name" value="DUF3048"/>
    <property type="match status" value="1"/>
</dbReference>
<comment type="caution">
    <text evidence="3">The sequence shown here is derived from an EMBL/GenBank/DDBJ whole genome shotgun (WGS) entry which is preliminary data.</text>
</comment>
<dbReference type="Pfam" id="PF17479">
    <property type="entry name" value="DUF3048_C"/>
    <property type="match status" value="1"/>
</dbReference>
<proteinExistence type="predicted"/>
<sequence>MGQARLTHRISAPPTANAVRRPGGVSVCRVSRGRGASRALRRASAAGALLVVVGLAGCAIPRVQAAAPVPEPTPTYTSVFEPAPATQLAPLRGATVPLGSLAHASIAAKIDNHEEARPQYGLDRADIVFEELVEGGLTRYVAVWQSNVPDLIGPVRSIRPMDPDIISPFGGIVAYSGGQEIFVDMMEDTVVYNAIHGNSDTDDTFYRTDEKESPHDVVVKAPEVIGQHSDLAAPAQQFAYSYDVASSTAAKEGTPTSRIDSTFSGERYPHWQWDAGRSQYLRNQEGAPDYDSAGVQLGATNLVVLRVGIDWTYGYVPRTVMVGSGEAWVSTGGGTIHATWSKADRGAPIRLVDDRGVVVRLAPGNTWVELIPDTGSVTLTP</sequence>
<feature type="domain" description="DUF3048" evidence="2">
    <location>
        <begin position="261"/>
        <end position="368"/>
    </location>
</feature>
<organism evidence="3 4">
    <name type="scientific">Amnibacterium flavum</name>
    <dbReference type="NCBI Taxonomy" id="2173173"/>
    <lineage>
        <taxon>Bacteria</taxon>
        <taxon>Bacillati</taxon>
        <taxon>Actinomycetota</taxon>
        <taxon>Actinomycetes</taxon>
        <taxon>Micrococcales</taxon>
        <taxon>Microbacteriaceae</taxon>
        <taxon>Amnibacterium</taxon>
    </lineage>
</organism>
<evidence type="ECO:0000313" key="3">
    <source>
        <dbReference type="EMBL" id="PVZ93335.1"/>
    </source>
</evidence>
<dbReference type="EMBL" id="QEOP01000004">
    <property type="protein sequence ID" value="PVZ93335.1"/>
    <property type="molecule type" value="Genomic_DNA"/>
</dbReference>